<feature type="binding site" evidence="2">
    <location>
        <begin position="7"/>
        <end position="14"/>
    </location>
    <ligand>
        <name>substrate</name>
    </ligand>
</feature>
<dbReference type="SMART" id="SM00855">
    <property type="entry name" value="PGAM"/>
    <property type="match status" value="1"/>
</dbReference>
<dbReference type="CDD" id="cd07067">
    <property type="entry name" value="HP_PGM_like"/>
    <property type="match status" value="1"/>
</dbReference>
<dbReference type="OrthoDB" id="9782128at2"/>
<protein>
    <recommendedName>
        <fullName evidence="5">Histidine phosphatase family protein</fullName>
    </recommendedName>
</protein>
<accession>A0A430AWK9</accession>
<dbReference type="Gene3D" id="3.40.50.1240">
    <property type="entry name" value="Phosphoglycerate mutase-like"/>
    <property type="match status" value="1"/>
</dbReference>
<dbReference type="GO" id="GO:0005737">
    <property type="term" value="C:cytoplasm"/>
    <property type="evidence" value="ECO:0007669"/>
    <property type="project" value="TreeGrafter"/>
</dbReference>
<reference evidence="3 4" key="1">
    <citation type="submission" date="2017-05" db="EMBL/GenBank/DDBJ databases">
        <title>Vagococcus spp. assemblies.</title>
        <authorList>
            <person name="Gulvik C.A."/>
        </authorList>
    </citation>
    <scope>NUCLEOTIDE SEQUENCE [LARGE SCALE GENOMIC DNA]</scope>
    <source>
        <strain evidence="3 4">LMG 24798</strain>
    </source>
</reference>
<dbReference type="SUPFAM" id="SSF53254">
    <property type="entry name" value="Phosphoglycerate mutase-like"/>
    <property type="match status" value="1"/>
</dbReference>
<dbReference type="Pfam" id="PF00300">
    <property type="entry name" value="His_Phos_1"/>
    <property type="match status" value="1"/>
</dbReference>
<dbReference type="RefSeq" id="WP_126813233.1">
    <property type="nucleotide sequence ID" value="NZ_NGKC01000005.1"/>
</dbReference>
<evidence type="ECO:0000313" key="3">
    <source>
        <dbReference type="EMBL" id="RSU12435.1"/>
    </source>
</evidence>
<dbReference type="InterPro" id="IPR029033">
    <property type="entry name" value="His_PPase_superfam"/>
</dbReference>
<organism evidence="3 4">
    <name type="scientific">Vagococcus acidifermentans</name>
    <dbReference type="NCBI Taxonomy" id="564710"/>
    <lineage>
        <taxon>Bacteria</taxon>
        <taxon>Bacillati</taxon>
        <taxon>Bacillota</taxon>
        <taxon>Bacilli</taxon>
        <taxon>Lactobacillales</taxon>
        <taxon>Enterococcaceae</taxon>
        <taxon>Vagococcus</taxon>
    </lineage>
</organism>
<feature type="active site" description="Proton donor/acceptor" evidence="1">
    <location>
        <position position="84"/>
    </location>
</feature>
<name>A0A430AWK9_9ENTE</name>
<dbReference type="EMBL" id="NGKC01000005">
    <property type="protein sequence ID" value="RSU12435.1"/>
    <property type="molecule type" value="Genomic_DNA"/>
</dbReference>
<dbReference type="InterPro" id="IPR050275">
    <property type="entry name" value="PGM_Phosphatase"/>
</dbReference>
<comment type="caution">
    <text evidence="3">The sequence shown here is derived from an EMBL/GenBank/DDBJ whole genome shotgun (WGS) entry which is preliminary data.</text>
</comment>
<sequence length="214" mass="23884">MELYFTRHGRTQWNQEARFQGRDGDSPLLPESYLAIEALGERCRALSFEAVYASPLKRARDTAAGIVAYQDPRPPIIYDDGLREIGMGQLEGQLIAEARKLYQPELDALRHRPDRFNPERFGGEDYQAMLSRSLSVIRRACANAEKGPLLFVSHGVTLTGAIQTLVGKPLSDVRKMGGLENNTLSQVTIDADGKATLVLWNDASHLRMISQKSR</sequence>
<feature type="active site" description="Tele-phosphohistidine intermediate" evidence="1">
    <location>
        <position position="8"/>
    </location>
</feature>
<dbReference type="PANTHER" id="PTHR48100">
    <property type="entry name" value="BROAD-SPECIFICITY PHOSPHATASE YOR283W-RELATED"/>
    <property type="match status" value="1"/>
</dbReference>
<dbReference type="InterPro" id="IPR013078">
    <property type="entry name" value="His_Pase_superF_clade-1"/>
</dbReference>
<gene>
    <name evidence="3" type="ORF">CBF27_05515</name>
</gene>
<dbReference type="AlphaFoldDB" id="A0A430AWK9"/>
<evidence type="ECO:0000256" key="2">
    <source>
        <dbReference type="PIRSR" id="PIRSR613078-2"/>
    </source>
</evidence>
<dbReference type="PANTHER" id="PTHR48100:SF1">
    <property type="entry name" value="HISTIDINE PHOSPHATASE FAMILY PROTEIN-RELATED"/>
    <property type="match status" value="1"/>
</dbReference>
<proteinExistence type="predicted"/>
<evidence type="ECO:0000313" key="4">
    <source>
        <dbReference type="Proteomes" id="UP000286773"/>
    </source>
</evidence>
<dbReference type="GO" id="GO:0016791">
    <property type="term" value="F:phosphatase activity"/>
    <property type="evidence" value="ECO:0007669"/>
    <property type="project" value="TreeGrafter"/>
</dbReference>
<evidence type="ECO:0008006" key="5">
    <source>
        <dbReference type="Google" id="ProtNLM"/>
    </source>
</evidence>
<keyword evidence="4" id="KW-1185">Reference proteome</keyword>
<dbReference type="Proteomes" id="UP000286773">
    <property type="component" value="Unassembled WGS sequence"/>
</dbReference>
<feature type="binding site" evidence="2">
    <location>
        <position position="58"/>
    </location>
    <ligand>
        <name>substrate</name>
    </ligand>
</feature>
<evidence type="ECO:0000256" key="1">
    <source>
        <dbReference type="PIRSR" id="PIRSR613078-1"/>
    </source>
</evidence>